<dbReference type="EMBL" id="JAIQCV010000001">
    <property type="protein sequence ID" value="KAH1130076.1"/>
    <property type="molecule type" value="Genomic_DNA"/>
</dbReference>
<organism evidence="2 3">
    <name type="scientific">Gossypium stocksii</name>
    <dbReference type="NCBI Taxonomy" id="47602"/>
    <lineage>
        <taxon>Eukaryota</taxon>
        <taxon>Viridiplantae</taxon>
        <taxon>Streptophyta</taxon>
        <taxon>Embryophyta</taxon>
        <taxon>Tracheophyta</taxon>
        <taxon>Spermatophyta</taxon>
        <taxon>Magnoliopsida</taxon>
        <taxon>eudicotyledons</taxon>
        <taxon>Gunneridae</taxon>
        <taxon>Pentapetalae</taxon>
        <taxon>rosids</taxon>
        <taxon>malvids</taxon>
        <taxon>Malvales</taxon>
        <taxon>Malvaceae</taxon>
        <taxon>Malvoideae</taxon>
        <taxon>Gossypium</taxon>
    </lineage>
</organism>
<accession>A0A9D3WJD0</accession>
<keyword evidence="3" id="KW-1185">Reference proteome</keyword>
<protein>
    <submittedName>
        <fullName evidence="2">Uncharacterized protein</fullName>
    </submittedName>
</protein>
<evidence type="ECO:0000313" key="3">
    <source>
        <dbReference type="Proteomes" id="UP000828251"/>
    </source>
</evidence>
<comment type="caution">
    <text evidence="2">The sequence shown here is derived from an EMBL/GenBank/DDBJ whole genome shotgun (WGS) entry which is preliminary data.</text>
</comment>
<evidence type="ECO:0000313" key="2">
    <source>
        <dbReference type="EMBL" id="KAH1130076.1"/>
    </source>
</evidence>
<reference evidence="2 3" key="1">
    <citation type="journal article" date="2021" name="Plant Biotechnol. J.">
        <title>Multi-omics assisted identification of the key and species-specific regulatory components of drought-tolerant mechanisms in Gossypium stocksii.</title>
        <authorList>
            <person name="Yu D."/>
            <person name="Ke L."/>
            <person name="Zhang D."/>
            <person name="Wu Y."/>
            <person name="Sun Y."/>
            <person name="Mei J."/>
            <person name="Sun J."/>
            <person name="Sun Y."/>
        </authorList>
    </citation>
    <scope>NUCLEOTIDE SEQUENCE [LARGE SCALE GENOMIC DNA]</scope>
    <source>
        <strain evidence="3">cv. E1</strain>
        <tissue evidence="2">Leaf</tissue>
    </source>
</reference>
<sequence length="292" mass="32755">MSERISVVIYYDGEVRHTENGVVFLSENTARLVFNQNIDLIELCKRIKHKIFGTTPMKVLSIKYRFCASVDPVTYDSFDIKGARGLKAMLQHLLLFERSTRPLPDTPLMGGKTQKLRCLAAVRNTQPLHDTPLVDGICTLGTSTSTGWQATSDWGRYETSRRRDDLLPTMSTGEGTSYIAADGRSDDESDVDQPREPRPDGTKVALFSEPEPVPTEPEGGSDEEEEDSRFRAYSPPTHMHNVDLSEDDALEFPDLPHRRRDRASSLLDSGELEVGKEFSNKDSFFGALKQHS</sequence>
<evidence type="ECO:0000256" key="1">
    <source>
        <dbReference type="SAM" id="MobiDB-lite"/>
    </source>
</evidence>
<feature type="compositionally biased region" description="Basic and acidic residues" evidence="1">
    <location>
        <begin position="192"/>
        <end position="201"/>
    </location>
</feature>
<feature type="region of interest" description="Disordered" evidence="1">
    <location>
        <begin position="164"/>
        <end position="247"/>
    </location>
</feature>
<proteinExistence type="predicted"/>
<dbReference type="Proteomes" id="UP000828251">
    <property type="component" value="Unassembled WGS sequence"/>
</dbReference>
<dbReference type="AlphaFoldDB" id="A0A9D3WJD0"/>
<name>A0A9D3WJD0_9ROSI</name>
<gene>
    <name evidence="2" type="ORF">J1N35_001454</name>
</gene>